<evidence type="ECO:0000256" key="1">
    <source>
        <dbReference type="SAM" id="Phobius"/>
    </source>
</evidence>
<proteinExistence type="predicted"/>
<name>A0A0F6R7M6_9CAUD</name>
<sequence>MECQTQRRSHKMHTNLTGLEYELYDYKQRRKSRGWKAVICFAIWLILTLMAKESLHMRDKDLFIASVLALETVGTLAFLLSFVFLFMYGSANRHVKKINKFINMQRGAQVEKDNA</sequence>
<reference evidence="3" key="2">
    <citation type="submission" date="2015-03" db="EMBL/GenBank/DDBJ databases">
        <title>The genome and structure of Sinorhizobium meliloti phage phiM9.</title>
        <authorList>
            <person name="Johnson M.C."/>
            <person name="Tatum K.B."/>
            <person name="Lynn J.S."/>
            <person name="Brewer T.E."/>
            <person name="Washburn B.K."/>
            <person name="Stroupe M.E."/>
            <person name="Jones K.M."/>
        </authorList>
    </citation>
    <scope>NUCLEOTIDE SEQUENCE [LARGE SCALE GENOMIC DNA]</scope>
</reference>
<accession>A0A0F6R7M6</accession>
<dbReference type="RefSeq" id="YP_009189552.1">
    <property type="nucleotide sequence ID" value="NC_028676.1"/>
</dbReference>
<dbReference type="GeneID" id="26517850"/>
<dbReference type="KEGG" id="vg:26517850"/>
<keyword evidence="3" id="KW-1185">Reference proteome</keyword>
<organism evidence="2 3">
    <name type="scientific">Sinorhizobium phage phiM9</name>
    <dbReference type="NCBI Taxonomy" id="1636182"/>
    <lineage>
        <taxon>Viruses</taxon>
        <taxon>Duplodnaviria</taxon>
        <taxon>Heunggongvirae</taxon>
        <taxon>Uroviricota</taxon>
        <taxon>Caudoviricetes</taxon>
        <taxon>Pootjesviridae</taxon>
        <taxon>Emnonavirus</taxon>
        <taxon>Emnonavirus phiM9</taxon>
    </lineage>
</organism>
<evidence type="ECO:0000313" key="2">
    <source>
        <dbReference type="EMBL" id="AKE44798.1"/>
    </source>
</evidence>
<feature type="transmembrane region" description="Helical" evidence="1">
    <location>
        <begin position="34"/>
        <end position="51"/>
    </location>
</feature>
<reference evidence="2 3" key="1">
    <citation type="journal article" date="2015" name="J. Virol.">
        <title>Sinorhizobium meliloti Phage ?M9 Defines a New Group of T4 Superfamily Phages with Unusual Genomic Features but a Common T=16 Capsid.</title>
        <authorList>
            <person name="Johnson M.C."/>
            <person name="Tatum K.B."/>
            <person name="Lynn J.S."/>
            <person name="Brewer T.E."/>
            <person name="Lu S."/>
            <person name="Washburn B.K."/>
            <person name="Stroupe M.E."/>
            <person name="Jones K.M."/>
        </authorList>
    </citation>
    <scope>NUCLEOTIDE SEQUENCE [LARGE SCALE GENOMIC DNA]</scope>
</reference>
<keyword evidence="1" id="KW-0472">Membrane</keyword>
<keyword evidence="1" id="KW-0812">Transmembrane</keyword>
<keyword evidence="1" id="KW-1133">Transmembrane helix</keyword>
<evidence type="ECO:0008006" key="4">
    <source>
        <dbReference type="Google" id="ProtNLM"/>
    </source>
</evidence>
<feature type="transmembrane region" description="Helical" evidence="1">
    <location>
        <begin position="63"/>
        <end position="88"/>
    </location>
</feature>
<protein>
    <recommendedName>
        <fullName evidence="4">Transmembrane protein</fullName>
    </recommendedName>
</protein>
<dbReference type="Proteomes" id="UP000033804">
    <property type="component" value="Segment"/>
</dbReference>
<evidence type="ECO:0000313" key="3">
    <source>
        <dbReference type="Proteomes" id="UP000033804"/>
    </source>
</evidence>
<gene>
    <name evidence="2" type="ORF">Sm_phiM9_170</name>
</gene>
<dbReference type="EMBL" id="KP881232">
    <property type="protein sequence ID" value="AKE44798.1"/>
    <property type="molecule type" value="Genomic_DNA"/>
</dbReference>